<reference evidence="8 9" key="1">
    <citation type="submission" date="2016-03" db="EMBL/GenBank/DDBJ databases">
        <title>Microsymbionts genomes from the relict species Vavilovia formosa (Stev.) Fed.</title>
        <authorList>
            <person name="Kopat V."/>
            <person name="Chirak E."/>
            <person name="Kimeklis A."/>
            <person name="Andronov E."/>
        </authorList>
    </citation>
    <scope>NUCLEOTIDE SEQUENCE [LARGE SCALE GENOMIC DNA]</scope>
    <source>
        <strain evidence="8 9">Vaf07</strain>
    </source>
</reference>
<evidence type="ECO:0000256" key="4">
    <source>
        <dbReference type="ARBA" id="ARBA00022833"/>
    </source>
</evidence>
<dbReference type="PROSITE" id="PS50249">
    <property type="entry name" value="MPN"/>
    <property type="match status" value="1"/>
</dbReference>
<dbReference type="PROSITE" id="PS01302">
    <property type="entry name" value="UPF0758"/>
    <property type="match status" value="1"/>
</dbReference>
<dbReference type="SUPFAM" id="SSF47781">
    <property type="entry name" value="RuvA domain 2-like"/>
    <property type="match status" value="1"/>
</dbReference>
<keyword evidence="2" id="KW-0479">Metal-binding</keyword>
<keyword evidence="9" id="KW-1185">Reference proteome</keyword>
<keyword evidence="1" id="KW-0645">Protease</keyword>
<dbReference type="STRING" id="943830.A4A58_27730"/>
<sequence>MPVSPIDPTAPPGLAEAPHYHGHRERLRERFRSVGADALSDYELLEMVLFRALPRRDVKPLAKSLITKFGSFAETVHAPDTRLREVGGLGEAAITEIKLIAAATSRVAKGQLKQRTALSSWATVIDYCRTAMAFADKEQFRILFLDKRNQLISDEVQQVGTVDHTPVYPREVVKRALELSATAIIMVHNHPSGDPTPSQADVQMTKAVIDVAAPLGIAVHDHIIVGKHGHSSLKGLKLI</sequence>
<comment type="caution">
    <text evidence="8">The sequence shown here is derived from an EMBL/GenBank/DDBJ whole genome shotgun (WGS) entry which is preliminary data.</text>
</comment>
<dbReference type="InterPro" id="IPR025657">
    <property type="entry name" value="RadC_JAB"/>
</dbReference>
<dbReference type="InterPro" id="IPR001405">
    <property type="entry name" value="UPF0758"/>
</dbReference>
<evidence type="ECO:0000313" key="8">
    <source>
        <dbReference type="EMBL" id="KZD22842.1"/>
    </source>
</evidence>
<dbReference type="InterPro" id="IPR046778">
    <property type="entry name" value="UPF0758_N"/>
</dbReference>
<gene>
    <name evidence="8" type="ORF">A4A58_27730</name>
</gene>
<dbReference type="InterPro" id="IPR020891">
    <property type="entry name" value="UPF0758_CS"/>
</dbReference>
<dbReference type="OrthoDB" id="9804482at2"/>
<dbReference type="EMBL" id="LVYV01000013">
    <property type="protein sequence ID" value="KZD22842.1"/>
    <property type="molecule type" value="Genomic_DNA"/>
</dbReference>
<dbReference type="InterPro" id="IPR037518">
    <property type="entry name" value="MPN"/>
</dbReference>
<evidence type="ECO:0000256" key="6">
    <source>
        <dbReference type="RuleBase" id="RU003797"/>
    </source>
</evidence>
<dbReference type="Proteomes" id="UP000076574">
    <property type="component" value="Unassembled WGS sequence"/>
</dbReference>
<dbReference type="Gene3D" id="3.40.140.10">
    <property type="entry name" value="Cytidine Deaminase, domain 2"/>
    <property type="match status" value="1"/>
</dbReference>
<dbReference type="SUPFAM" id="SSF102712">
    <property type="entry name" value="JAB1/MPN domain"/>
    <property type="match status" value="1"/>
</dbReference>
<feature type="domain" description="MPN" evidence="7">
    <location>
        <begin position="117"/>
        <end position="239"/>
    </location>
</feature>
<evidence type="ECO:0000259" key="7">
    <source>
        <dbReference type="PROSITE" id="PS50249"/>
    </source>
</evidence>
<organism evidence="8 9">
    <name type="scientific">Tardiphaga robiniae</name>
    <dbReference type="NCBI Taxonomy" id="943830"/>
    <lineage>
        <taxon>Bacteria</taxon>
        <taxon>Pseudomonadati</taxon>
        <taxon>Pseudomonadota</taxon>
        <taxon>Alphaproteobacteria</taxon>
        <taxon>Hyphomicrobiales</taxon>
        <taxon>Nitrobacteraceae</taxon>
        <taxon>Tardiphaga</taxon>
    </lineage>
</organism>
<proteinExistence type="inferred from homology"/>
<accession>A0A161SPT5</accession>
<dbReference type="PANTHER" id="PTHR30471">
    <property type="entry name" value="DNA REPAIR PROTEIN RADC"/>
    <property type="match status" value="1"/>
</dbReference>
<protein>
    <recommendedName>
        <fullName evidence="7">MPN domain-containing protein</fullName>
    </recommendedName>
</protein>
<dbReference type="AlphaFoldDB" id="A0A161SPT5"/>
<evidence type="ECO:0000256" key="1">
    <source>
        <dbReference type="ARBA" id="ARBA00022670"/>
    </source>
</evidence>
<evidence type="ECO:0000256" key="5">
    <source>
        <dbReference type="ARBA" id="ARBA00023049"/>
    </source>
</evidence>
<dbReference type="CDD" id="cd08071">
    <property type="entry name" value="MPN_DUF2466"/>
    <property type="match status" value="1"/>
</dbReference>
<comment type="similarity">
    <text evidence="6">Belongs to the UPF0758 family.</text>
</comment>
<keyword evidence="5" id="KW-0482">Metalloprotease</keyword>
<dbReference type="GO" id="GO:0008237">
    <property type="term" value="F:metallopeptidase activity"/>
    <property type="evidence" value="ECO:0007669"/>
    <property type="project" value="UniProtKB-KW"/>
</dbReference>
<keyword evidence="4" id="KW-0862">Zinc</keyword>
<evidence type="ECO:0000313" key="9">
    <source>
        <dbReference type="Proteomes" id="UP000076574"/>
    </source>
</evidence>
<dbReference type="NCBIfam" id="NF000642">
    <property type="entry name" value="PRK00024.1"/>
    <property type="match status" value="1"/>
</dbReference>
<dbReference type="PANTHER" id="PTHR30471:SF3">
    <property type="entry name" value="UPF0758 PROTEIN YEES-RELATED"/>
    <property type="match status" value="1"/>
</dbReference>
<dbReference type="InterPro" id="IPR010994">
    <property type="entry name" value="RuvA_2-like"/>
</dbReference>
<evidence type="ECO:0000256" key="3">
    <source>
        <dbReference type="ARBA" id="ARBA00022801"/>
    </source>
</evidence>
<keyword evidence="3" id="KW-0378">Hydrolase</keyword>
<dbReference type="Pfam" id="PF20582">
    <property type="entry name" value="UPF0758_N"/>
    <property type="match status" value="1"/>
</dbReference>
<dbReference type="GO" id="GO:0006508">
    <property type="term" value="P:proteolysis"/>
    <property type="evidence" value="ECO:0007669"/>
    <property type="project" value="UniProtKB-KW"/>
</dbReference>
<evidence type="ECO:0000256" key="2">
    <source>
        <dbReference type="ARBA" id="ARBA00022723"/>
    </source>
</evidence>
<dbReference type="Pfam" id="PF04002">
    <property type="entry name" value="RadC"/>
    <property type="match status" value="1"/>
</dbReference>
<name>A0A161SPT5_9BRAD</name>
<dbReference type="NCBIfam" id="TIGR00608">
    <property type="entry name" value="radc"/>
    <property type="match status" value="1"/>
</dbReference>
<dbReference type="GO" id="GO:0046872">
    <property type="term" value="F:metal ion binding"/>
    <property type="evidence" value="ECO:0007669"/>
    <property type="project" value="UniProtKB-KW"/>
</dbReference>
<dbReference type="RefSeq" id="WP_068733838.1">
    <property type="nucleotide sequence ID" value="NZ_LVYV01000013.1"/>
</dbReference>